<accession>F4X7P4</accession>
<organism evidence="3">
    <name type="scientific">Acromyrmex echinatior</name>
    <name type="common">Panamanian leafcutter ant</name>
    <name type="synonym">Acromyrmex octospinosus echinatior</name>
    <dbReference type="NCBI Taxonomy" id="103372"/>
    <lineage>
        <taxon>Eukaryota</taxon>
        <taxon>Metazoa</taxon>
        <taxon>Ecdysozoa</taxon>
        <taxon>Arthropoda</taxon>
        <taxon>Hexapoda</taxon>
        <taxon>Insecta</taxon>
        <taxon>Pterygota</taxon>
        <taxon>Neoptera</taxon>
        <taxon>Endopterygota</taxon>
        <taxon>Hymenoptera</taxon>
        <taxon>Apocrita</taxon>
        <taxon>Aculeata</taxon>
        <taxon>Formicoidea</taxon>
        <taxon>Formicidae</taxon>
        <taxon>Myrmicinae</taxon>
        <taxon>Acromyrmex</taxon>
    </lineage>
</organism>
<name>F4X7P4_ACREC</name>
<dbReference type="PANTHER" id="PTHR11533:SF299">
    <property type="entry name" value="AMINOPEPTIDASE"/>
    <property type="match status" value="1"/>
</dbReference>
<evidence type="ECO:0000259" key="1">
    <source>
        <dbReference type="Pfam" id="PF17900"/>
    </source>
</evidence>
<dbReference type="GO" id="GO:0005737">
    <property type="term" value="C:cytoplasm"/>
    <property type="evidence" value="ECO:0007669"/>
    <property type="project" value="TreeGrafter"/>
</dbReference>
<dbReference type="GO" id="GO:0006508">
    <property type="term" value="P:proteolysis"/>
    <property type="evidence" value="ECO:0007669"/>
    <property type="project" value="InterPro"/>
</dbReference>
<dbReference type="PRINTS" id="PR00756">
    <property type="entry name" value="ALADIPTASE"/>
</dbReference>
<dbReference type="AlphaFoldDB" id="F4X7P4"/>
<feature type="domain" description="Aminopeptidase N-like N-terminal" evidence="1">
    <location>
        <begin position="3"/>
        <end position="74"/>
    </location>
</feature>
<dbReference type="GO" id="GO:0042277">
    <property type="term" value="F:peptide binding"/>
    <property type="evidence" value="ECO:0007669"/>
    <property type="project" value="TreeGrafter"/>
</dbReference>
<protein>
    <submittedName>
        <fullName evidence="2">Aminopeptidase Q</fullName>
    </submittedName>
</protein>
<dbReference type="Pfam" id="PF17900">
    <property type="entry name" value="Peptidase_M1_N"/>
    <property type="match status" value="1"/>
</dbReference>
<proteinExistence type="predicted"/>
<dbReference type="PANTHER" id="PTHR11533">
    <property type="entry name" value="PROTEASE M1 ZINC METALLOPROTEASE"/>
    <property type="match status" value="1"/>
</dbReference>
<keyword evidence="2" id="KW-0031">Aminopeptidase</keyword>
<dbReference type="GO" id="GO:0016020">
    <property type="term" value="C:membrane"/>
    <property type="evidence" value="ECO:0007669"/>
    <property type="project" value="TreeGrafter"/>
</dbReference>
<dbReference type="InterPro" id="IPR042097">
    <property type="entry name" value="Aminopeptidase_N-like_N_sf"/>
</dbReference>
<dbReference type="InParanoid" id="F4X7P4"/>
<keyword evidence="2" id="KW-0645">Protease</keyword>
<dbReference type="Gene3D" id="2.60.40.1730">
    <property type="entry name" value="tricorn interacting facor f3 domain"/>
    <property type="match status" value="1"/>
</dbReference>
<reference evidence="2" key="1">
    <citation type="submission" date="2011-02" db="EMBL/GenBank/DDBJ databases">
        <title>The genome of the leaf-cutting ant Acromyrmex echinatior suggests key adaptations to social evolution and fungus farming.</title>
        <authorList>
            <person name="Nygaard S."/>
            <person name="Zhang G."/>
        </authorList>
    </citation>
    <scope>NUCLEOTIDE SEQUENCE</scope>
</reference>
<dbReference type="GO" id="GO:0008270">
    <property type="term" value="F:zinc ion binding"/>
    <property type="evidence" value="ECO:0007669"/>
    <property type="project" value="TreeGrafter"/>
</dbReference>
<gene>
    <name evidence="2" type="ORF">G5I_14428</name>
</gene>
<dbReference type="InterPro" id="IPR045357">
    <property type="entry name" value="Aminopeptidase_N-like_N"/>
</dbReference>
<dbReference type="GO" id="GO:0043171">
    <property type="term" value="P:peptide catabolic process"/>
    <property type="evidence" value="ECO:0007669"/>
    <property type="project" value="TreeGrafter"/>
</dbReference>
<keyword evidence="2" id="KW-0378">Hydrolase</keyword>
<dbReference type="OrthoDB" id="7535542at2759"/>
<dbReference type="GO" id="GO:0070006">
    <property type="term" value="F:metalloaminopeptidase activity"/>
    <property type="evidence" value="ECO:0007669"/>
    <property type="project" value="TreeGrafter"/>
</dbReference>
<dbReference type="Proteomes" id="UP000007755">
    <property type="component" value="Unassembled WGS sequence"/>
</dbReference>
<keyword evidence="3" id="KW-1185">Reference proteome</keyword>
<dbReference type="GO" id="GO:0005615">
    <property type="term" value="C:extracellular space"/>
    <property type="evidence" value="ECO:0007669"/>
    <property type="project" value="TreeGrafter"/>
</dbReference>
<dbReference type="InterPro" id="IPR050344">
    <property type="entry name" value="Peptidase_M1_aminopeptidases"/>
</dbReference>
<dbReference type="SUPFAM" id="SSF63737">
    <property type="entry name" value="Leukotriene A4 hydrolase N-terminal domain"/>
    <property type="match status" value="1"/>
</dbReference>
<sequence length="155" mass="18392">RLVIFPHIQANGIRQLFPCWDEPHLKTTFTISIKHYRNFITLSNMPIKEHSTNYNLSKDNEIWTHFYTTPPMSTLQITIVMMTKRHSNKINENITLWCDCNIEHPSLEFTREIINNITFHLKSEFCEINIPKMDHIIIPNFPQDGISKWGIIFHT</sequence>
<dbReference type="EMBL" id="GL888870">
    <property type="protein sequence ID" value="EGI57529.1"/>
    <property type="molecule type" value="Genomic_DNA"/>
</dbReference>
<dbReference type="InterPro" id="IPR001930">
    <property type="entry name" value="Peptidase_M1"/>
</dbReference>
<dbReference type="eggNOG" id="KOG1046">
    <property type="taxonomic scope" value="Eukaryota"/>
</dbReference>
<feature type="non-terminal residue" evidence="2">
    <location>
        <position position="1"/>
    </location>
</feature>
<evidence type="ECO:0000313" key="3">
    <source>
        <dbReference type="Proteomes" id="UP000007755"/>
    </source>
</evidence>
<evidence type="ECO:0000313" key="2">
    <source>
        <dbReference type="EMBL" id="EGI57529.1"/>
    </source>
</evidence>